<dbReference type="UniPathway" id="UPA00219"/>
<accession>A0A1W1YDT3</accession>
<dbReference type="AlphaFoldDB" id="A0A1W1YDT3"/>
<dbReference type="EMBL" id="FWXK01000002">
    <property type="protein sequence ID" value="SMC34317.1"/>
    <property type="molecule type" value="Genomic_DNA"/>
</dbReference>
<keyword evidence="2" id="KW-0961">Cell wall biogenesis/degradation</keyword>
<dbReference type="PANTHER" id="PTHR23135">
    <property type="entry name" value="MUR LIGASE FAMILY MEMBER"/>
    <property type="match status" value="1"/>
</dbReference>
<feature type="binding site" evidence="2">
    <location>
        <position position="235"/>
    </location>
    <ligand>
        <name>Zn(2+)</name>
        <dbReference type="ChEBI" id="CHEBI:29105"/>
    </ligand>
</feature>
<dbReference type="Pfam" id="PF08245">
    <property type="entry name" value="Mur_ligase_M"/>
    <property type="match status" value="1"/>
</dbReference>
<evidence type="ECO:0000259" key="3">
    <source>
        <dbReference type="Pfam" id="PF08245"/>
    </source>
</evidence>
<comment type="similarity">
    <text evidence="2">Belongs to the MurCDEF family. MurT subfamily.</text>
</comment>
<keyword evidence="2" id="KW-0547">Nucleotide-binding</keyword>
<dbReference type="GO" id="GO:0008360">
    <property type="term" value="P:regulation of cell shape"/>
    <property type="evidence" value="ECO:0007669"/>
    <property type="project" value="UniProtKB-KW"/>
</dbReference>
<keyword evidence="2" id="KW-0479">Metal-binding</keyword>
<dbReference type="GO" id="GO:0008270">
    <property type="term" value="F:zinc ion binding"/>
    <property type="evidence" value="ECO:0007669"/>
    <property type="project" value="UniProtKB-UniRule"/>
</dbReference>
<protein>
    <recommendedName>
        <fullName evidence="2">Lipid II isoglutaminyl synthase (glutamine-hydrolyzing) subunit MurT</fullName>
        <ecNumber evidence="2">6.3.5.13</ecNumber>
    </recommendedName>
</protein>
<sequence>MTLKTSLATQVGRATQNILKRTTSGGTSLPGKLAQRFDPQLLTNLSKDYDVIIITGTNGKSVTTALTVNILKQAYPHVMTNDSGSNMLQGIISSFISDYRDAKKHNGKKLAVLEVDEASLRHVTEHIKPLAILTTNIFRDQMDRYGEIYTTYNFILEGAKKSPKTVLLMNGDAPIFSSKPLSNPVKYFGFYNDDQTTDKLAENNTDGVICPECEHILHYHSITYSNLGDFFCPNCGFKRPKLDYGVNQLLELTPESAQFQMDGYTYDIPVAGLYNIYNALAAYTIGRFMNVSQEDIYKGLKGAQRMFGRQEALTIDQHDVRINLIKNPVGLNQVIDLVALEKEDFTLITILNDRPADGQDISWIWDGNFEELAELSNIKNGFVSGLRVNDLKKRMSVAGFSDEQLIPLDTIPKIIEAIRQSPQEKVYILATYTALLNIRKELANQGYVKERMQ</sequence>
<dbReference type="GO" id="GO:0005524">
    <property type="term" value="F:ATP binding"/>
    <property type="evidence" value="ECO:0007669"/>
    <property type="project" value="UniProtKB-UniRule"/>
</dbReference>
<keyword evidence="2" id="KW-0067">ATP-binding</keyword>
<dbReference type="GO" id="GO:0009252">
    <property type="term" value="P:peptidoglycan biosynthetic process"/>
    <property type="evidence" value="ECO:0007669"/>
    <property type="project" value="UniProtKB-UniRule"/>
</dbReference>
<evidence type="ECO:0000256" key="1">
    <source>
        <dbReference type="ARBA" id="ARBA00004752"/>
    </source>
</evidence>
<dbReference type="InterPro" id="IPR036565">
    <property type="entry name" value="Mur-like_cat_sf"/>
</dbReference>
<feature type="active site" evidence="2">
    <location>
        <position position="360"/>
    </location>
</feature>
<dbReference type="InterPro" id="IPR013564">
    <property type="entry name" value="MurT_C"/>
</dbReference>
<keyword evidence="2 5" id="KW-0436">Ligase</keyword>
<proteinExistence type="inferred from homology"/>
<dbReference type="Pfam" id="PF08353">
    <property type="entry name" value="MurT_C"/>
    <property type="match status" value="1"/>
</dbReference>
<dbReference type="HAMAP" id="MF_02214">
    <property type="entry name" value="Lipid_II_synth_MurT"/>
    <property type="match status" value="1"/>
</dbReference>
<name>A0A1W1YDT3_9LACT</name>
<gene>
    <name evidence="2" type="primary">murT</name>
    <name evidence="5" type="ORF">SAMN04487984_0615</name>
</gene>
<keyword evidence="2" id="KW-0862">Zinc</keyword>
<evidence type="ECO:0000313" key="6">
    <source>
        <dbReference type="Proteomes" id="UP000243884"/>
    </source>
</evidence>
<comment type="pathway">
    <text evidence="1 2">Cell wall biogenesis; peptidoglycan biosynthesis.</text>
</comment>
<feature type="binding site" evidence="2">
    <location>
        <position position="210"/>
    </location>
    <ligand>
        <name>Zn(2+)</name>
        <dbReference type="ChEBI" id="CHEBI:29105"/>
    </ligand>
</feature>
<evidence type="ECO:0000259" key="4">
    <source>
        <dbReference type="Pfam" id="PF08353"/>
    </source>
</evidence>
<dbReference type="InterPro" id="IPR013221">
    <property type="entry name" value="Mur_ligase_cen"/>
</dbReference>
<feature type="domain" description="Mur ligase central" evidence="3">
    <location>
        <begin position="54"/>
        <end position="284"/>
    </location>
</feature>
<dbReference type="EC" id="6.3.5.13" evidence="2"/>
<dbReference type="InterPro" id="IPR043703">
    <property type="entry name" value="Lipid_II_synth_MurT"/>
</dbReference>
<dbReference type="GO" id="GO:0140282">
    <property type="term" value="F:carbon-nitrogen ligase activity on lipid II"/>
    <property type="evidence" value="ECO:0007669"/>
    <property type="project" value="UniProtKB-UniRule"/>
</dbReference>
<evidence type="ECO:0000313" key="5">
    <source>
        <dbReference type="EMBL" id="SMC34317.1"/>
    </source>
</evidence>
<dbReference type="SUPFAM" id="SSF53623">
    <property type="entry name" value="MurD-like peptide ligases, catalytic domain"/>
    <property type="match status" value="1"/>
</dbReference>
<dbReference type="STRING" id="371602.SAMN04487984_0615"/>
<dbReference type="OrthoDB" id="9803907at2"/>
<comment type="subunit">
    <text evidence="2">Forms a heterodimer with GatD.</text>
</comment>
<organism evidence="5 6">
    <name type="scientific">Aerococcus suis</name>
    <dbReference type="NCBI Taxonomy" id="371602"/>
    <lineage>
        <taxon>Bacteria</taxon>
        <taxon>Bacillati</taxon>
        <taxon>Bacillota</taxon>
        <taxon>Bacilli</taxon>
        <taxon>Lactobacillales</taxon>
        <taxon>Aerococcaceae</taxon>
        <taxon>Aerococcus</taxon>
    </lineage>
</organism>
<keyword evidence="2" id="KW-0573">Peptidoglycan synthesis</keyword>
<dbReference type="GO" id="GO:0071555">
    <property type="term" value="P:cell wall organization"/>
    <property type="evidence" value="ECO:0007669"/>
    <property type="project" value="UniProtKB-KW"/>
</dbReference>
<comment type="catalytic activity">
    <reaction evidence="2">
        <text>beta-D-GlcNAc-(1-&gt;4)-Mur2Ac(oyl-L-Ala-gamma-D-Glu-L-Lys-D-Ala-D-Ala)-di-trans,octa-cis-undecaprenyl diphosphate + ATP = beta-D-GlcNAc-(1-&gt;4)-Mur2Ac(oyl-L-Ala-gamma-D-O-P-Glu-L-Lys-D-Ala-D-Ala)-di-trans,octa-cis-undecaprenyl diphosphate + ADP</text>
        <dbReference type="Rhea" id="RHEA:59488"/>
        <dbReference type="ChEBI" id="CHEBI:30616"/>
        <dbReference type="ChEBI" id="CHEBI:60033"/>
        <dbReference type="ChEBI" id="CHEBI:143132"/>
        <dbReference type="ChEBI" id="CHEBI:456216"/>
    </reaction>
</comment>
<feature type="binding site" evidence="2">
    <location>
        <position position="213"/>
    </location>
    <ligand>
        <name>Zn(2+)</name>
        <dbReference type="ChEBI" id="CHEBI:29105"/>
    </ligand>
</feature>
<dbReference type="RefSeq" id="WP_084098395.1">
    <property type="nucleotide sequence ID" value="NZ_FWXK01000002.1"/>
</dbReference>
<feature type="binding site" evidence="2">
    <location>
        <position position="232"/>
    </location>
    <ligand>
        <name>Zn(2+)</name>
        <dbReference type="ChEBI" id="CHEBI:29105"/>
    </ligand>
</feature>
<feature type="domain" description="Lipid II isoglutaminyl synthase (glutamine-hydrolyzing) subunit MurT C-terminal" evidence="4">
    <location>
        <begin position="324"/>
        <end position="435"/>
    </location>
</feature>
<dbReference type="GO" id="GO:0016881">
    <property type="term" value="F:acid-amino acid ligase activity"/>
    <property type="evidence" value="ECO:0007669"/>
    <property type="project" value="InterPro"/>
</dbReference>
<comment type="catalytic activity">
    <reaction evidence="2">
        <text>beta-D-GlcNAc-(1-&gt;4)-Mur2Ac(oyl-L-Ala-gamma-D-O-P-Glu-L-Lys-D-Ala-D-Ala)-di-trans,octa-cis-undecaprenyl diphosphate + NH4(+) = beta-D-GlcNAc-(1-&gt;4)-Mur2Ac(oyl-L-Ala-D-isoglutaminyl-L-Lys-D-Ala-D-Ala)-di-trans,octa-cis-undecaprenyl diphosphate + phosphate + H(+)</text>
        <dbReference type="Rhea" id="RHEA:57932"/>
        <dbReference type="ChEBI" id="CHEBI:15378"/>
        <dbReference type="ChEBI" id="CHEBI:28938"/>
        <dbReference type="ChEBI" id="CHEBI:43474"/>
        <dbReference type="ChEBI" id="CHEBI:62233"/>
        <dbReference type="ChEBI" id="CHEBI:143132"/>
    </reaction>
</comment>
<comment type="function">
    <text evidence="2">The lipid II isoglutaminyl synthase complex catalyzes the formation of alpha-D-isoglutamine in the cell wall lipid II stem peptide. The MurT subunit catalyzes the ATP-dependent amidation of D-glutamate residue of lipid II, converting it to an isoglutamine residue.</text>
</comment>
<reference evidence="6" key="1">
    <citation type="submission" date="2017-04" db="EMBL/GenBank/DDBJ databases">
        <authorList>
            <person name="Varghese N."/>
            <person name="Submissions S."/>
        </authorList>
    </citation>
    <scope>NUCLEOTIDE SEQUENCE [LARGE SCALE GENOMIC DNA]</scope>
    <source>
        <strain evidence="6">DSM 21500</strain>
    </source>
</reference>
<dbReference type="Proteomes" id="UP000243884">
    <property type="component" value="Unassembled WGS sequence"/>
</dbReference>
<evidence type="ECO:0000256" key="2">
    <source>
        <dbReference type="HAMAP-Rule" id="MF_02214"/>
    </source>
</evidence>
<keyword evidence="6" id="KW-1185">Reference proteome</keyword>
<comment type="catalytic activity">
    <reaction evidence="2">
        <text>beta-D-GlcNAc-(1-&gt;4)-Mur2Ac(oyl-L-Ala-gamma-D-Glu-L-Lys-D-Ala-D-Ala)-di-trans,octa-cis-undecaprenyl diphosphate + L-glutamine + ATP + H2O = beta-D-GlcNAc-(1-&gt;4)-Mur2Ac(oyl-L-Ala-D-isoglutaminyl-L-Lys-D-Ala-D-Ala)-di-trans,octa-cis-undecaprenyl diphosphate + L-glutamate + ADP + phosphate + H(+)</text>
        <dbReference type="Rhea" id="RHEA:57928"/>
        <dbReference type="ChEBI" id="CHEBI:15377"/>
        <dbReference type="ChEBI" id="CHEBI:15378"/>
        <dbReference type="ChEBI" id="CHEBI:29985"/>
        <dbReference type="ChEBI" id="CHEBI:30616"/>
        <dbReference type="ChEBI" id="CHEBI:43474"/>
        <dbReference type="ChEBI" id="CHEBI:58359"/>
        <dbReference type="ChEBI" id="CHEBI:60033"/>
        <dbReference type="ChEBI" id="CHEBI:62233"/>
        <dbReference type="ChEBI" id="CHEBI:456216"/>
        <dbReference type="EC" id="6.3.5.13"/>
    </reaction>
</comment>
<dbReference type="PANTHER" id="PTHR23135:SF7">
    <property type="entry name" value="LIPID II ISOGLUTAMINYL SYNTHASE (GLUTAMINE-HYDROLYZING) SUBUNIT MURT"/>
    <property type="match status" value="1"/>
</dbReference>
<keyword evidence="2" id="KW-0133">Cell shape</keyword>
<dbReference type="Gene3D" id="3.40.1190.10">
    <property type="entry name" value="Mur-like, catalytic domain"/>
    <property type="match status" value="1"/>
</dbReference>